<dbReference type="Proteomes" id="UP000326950">
    <property type="component" value="Unassembled WGS sequence"/>
</dbReference>
<dbReference type="EMBL" id="ML738640">
    <property type="protein sequence ID" value="KAE8161577.1"/>
    <property type="molecule type" value="Genomic_DNA"/>
</dbReference>
<sequence length="175" mass="19594">MCKGTDAGLAEREFSKLSTTKLVRAKDFHLTYFQAFWCSSLRGHRVKQYCHSNSSPSHNCFGGGGIESEAPFPSFGICTTKFMAKKELLLNQLIESLEEQKLYLQTDICLALKGAYLEEKQIIALIDEWGLNLFQDPEISDALKEYLGEGFTLYIIAVARCEHILSDIVVISAVS</sequence>
<evidence type="ECO:0000313" key="2">
    <source>
        <dbReference type="Proteomes" id="UP000326950"/>
    </source>
</evidence>
<dbReference type="OrthoDB" id="3565018at2759"/>
<proteinExistence type="predicted"/>
<accession>A0A5N6USF3</accession>
<protein>
    <submittedName>
        <fullName evidence="1">Uncharacterized protein</fullName>
    </submittedName>
</protein>
<organism evidence="1 2">
    <name type="scientific">Aspergillus tamarii</name>
    <dbReference type="NCBI Taxonomy" id="41984"/>
    <lineage>
        <taxon>Eukaryota</taxon>
        <taxon>Fungi</taxon>
        <taxon>Dikarya</taxon>
        <taxon>Ascomycota</taxon>
        <taxon>Pezizomycotina</taxon>
        <taxon>Eurotiomycetes</taxon>
        <taxon>Eurotiomycetidae</taxon>
        <taxon>Eurotiales</taxon>
        <taxon>Aspergillaceae</taxon>
        <taxon>Aspergillus</taxon>
        <taxon>Aspergillus subgen. Circumdati</taxon>
    </lineage>
</organism>
<keyword evidence="2" id="KW-1185">Reference proteome</keyword>
<gene>
    <name evidence="1" type="ORF">BDV40DRAFT_301218</name>
</gene>
<reference evidence="1 2" key="1">
    <citation type="submission" date="2019-04" db="EMBL/GenBank/DDBJ databases">
        <title>Friends and foes A comparative genomics study of 23 Aspergillus species from section Flavi.</title>
        <authorList>
            <consortium name="DOE Joint Genome Institute"/>
            <person name="Kjaerbolling I."/>
            <person name="Vesth T."/>
            <person name="Frisvad J.C."/>
            <person name="Nybo J.L."/>
            <person name="Theobald S."/>
            <person name="Kildgaard S."/>
            <person name="Isbrandt T."/>
            <person name="Kuo A."/>
            <person name="Sato A."/>
            <person name="Lyhne E.K."/>
            <person name="Kogle M.E."/>
            <person name="Wiebenga A."/>
            <person name="Kun R.S."/>
            <person name="Lubbers R.J."/>
            <person name="Makela M.R."/>
            <person name="Barry K."/>
            <person name="Chovatia M."/>
            <person name="Clum A."/>
            <person name="Daum C."/>
            <person name="Haridas S."/>
            <person name="He G."/>
            <person name="LaButti K."/>
            <person name="Lipzen A."/>
            <person name="Mondo S."/>
            <person name="Riley R."/>
            <person name="Salamov A."/>
            <person name="Simmons B.A."/>
            <person name="Magnuson J.K."/>
            <person name="Henrissat B."/>
            <person name="Mortensen U.H."/>
            <person name="Larsen T.O."/>
            <person name="Devries R.P."/>
            <person name="Grigoriev I.V."/>
            <person name="Machida M."/>
            <person name="Baker S.E."/>
            <person name="Andersen M.R."/>
        </authorList>
    </citation>
    <scope>NUCLEOTIDE SEQUENCE [LARGE SCALE GENOMIC DNA]</scope>
    <source>
        <strain evidence="1 2">CBS 117626</strain>
    </source>
</reference>
<dbReference type="AlphaFoldDB" id="A0A5N6USF3"/>
<name>A0A5N6USF3_ASPTM</name>
<evidence type="ECO:0000313" key="1">
    <source>
        <dbReference type="EMBL" id="KAE8161577.1"/>
    </source>
</evidence>